<protein>
    <submittedName>
        <fullName evidence="11">Uncharacterized protein LOC103497846 isoform X1</fullName>
    </submittedName>
</protein>
<gene>
    <name evidence="11" type="primary">LOC103497846</name>
</gene>
<dbReference type="FunCoup" id="A0A1S3C933">
    <property type="interactions" value="1330"/>
</dbReference>
<name>A0A1S3C933_CUCME</name>
<evidence type="ECO:0000259" key="9">
    <source>
        <dbReference type="Pfam" id="PF12717"/>
    </source>
</evidence>
<keyword evidence="10" id="KW-1185">Reference proteome</keyword>
<evidence type="ECO:0000313" key="10">
    <source>
        <dbReference type="Proteomes" id="UP001652600"/>
    </source>
</evidence>
<feature type="compositionally biased region" description="Low complexity" evidence="8">
    <location>
        <begin position="1271"/>
        <end position="1284"/>
    </location>
</feature>
<dbReference type="InterPro" id="IPR016024">
    <property type="entry name" value="ARM-type_fold"/>
</dbReference>
<dbReference type="eggNOG" id="KOG0413">
    <property type="taxonomic scope" value="Eukaryota"/>
</dbReference>
<evidence type="ECO:0000256" key="3">
    <source>
        <dbReference type="ARBA" id="ARBA00022776"/>
    </source>
</evidence>
<dbReference type="InParanoid" id="A0A1S3C933"/>
<feature type="region of interest" description="Disordered" evidence="8">
    <location>
        <begin position="128"/>
        <end position="169"/>
    </location>
</feature>
<evidence type="ECO:0000256" key="8">
    <source>
        <dbReference type="SAM" id="MobiDB-lite"/>
    </source>
</evidence>
<evidence type="ECO:0000256" key="2">
    <source>
        <dbReference type="ARBA" id="ARBA00022618"/>
    </source>
</evidence>
<keyword evidence="3" id="KW-0498">Mitosis</keyword>
<dbReference type="GO" id="GO:0007076">
    <property type="term" value="P:mitotic chromosome condensation"/>
    <property type="evidence" value="ECO:0007669"/>
    <property type="project" value="InterPro"/>
</dbReference>
<dbReference type="GO" id="GO:0042393">
    <property type="term" value="F:histone binding"/>
    <property type="evidence" value="ECO:0007669"/>
    <property type="project" value="TreeGrafter"/>
</dbReference>
<keyword evidence="4" id="KW-0226">DNA condensation</keyword>
<comment type="subcellular location">
    <subcellularLocation>
        <location evidence="1">Nucleus</location>
    </subcellularLocation>
</comment>
<feature type="region of interest" description="Disordered" evidence="8">
    <location>
        <begin position="1267"/>
        <end position="1318"/>
    </location>
</feature>
<dbReference type="RefSeq" id="XP_008458433.2">
    <property type="nucleotide sequence ID" value="XM_008460211.3"/>
</dbReference>
<proteinExistence type="predicted"/>
<keyword evidence="7" id="KW-0175">Coiled coil</keyword>
<dbReference type="GO" id="GO:0000796">
    <property type="term" value="C:condensin complex"/>
    <property type="evidence" value="ECO:0007669"/>
    <property type="project" value="TreeGrafter"/>
</dbReference>
<dbReference type="GO" id="GO:0010032">
    <property type="term" value="P:meiotic chromosome condensation"/>
    <property type="evidence" value="ECO:0007669"/>
    <property type="project" value="TreeGrafter"/>
</dbReference>
<evidence type="ECO:0000256" key="5">
    <source>
        <dbReference type="ARBA" id="ARBA00023242"/>
    </source>
</evidence>
<feature type="coiled-coil region" evidence="7">
    <location>
        <begin position="1165"/>
        <end position="1192"/>
    </location>
</feature>
<evidence type="ECO:0000256" key="4">
    <source>
        <dbReference type="ARBA" id="ARBA00023067"/>
    </source>
</evidence>
<keyword evidence="5" id="KW-0539">Nucleus</keyword>
<dbReference type="Proteomes" id="UP001652600">
    <property type="component" value="Chromosome 11"/>
</dbReference>
<keyword evidence="6" id="KW-0131">Cell cycle</keyword>
<organism evidence="10 11">
    <name type="scientific">Cucumis melo</name>
    <name type="common">Muskmelon</name>
    <dbReference type="NCBI Taxonomy" id="3656"/>
    <lineage>
        <taxon>Eukaryota</taxon>
        <taxon>Viridiplantae</taxon>
        <taxon>Streptophyta</taxon>
        <taxon>Embryophyta</taxon>
        <taxon>Tracheophyta</taxon>
        <taxon>Spermatophyta</taxon>
        <taxon>Magnoliopsida</taxon>
        <taxon>eudicotyledons</taxon>
        <taxon>Gunneridae</taxon>
        <taxon>Pentapetalae</taxon>
        <taxon>rosids</taxon>
        <taxon>fabids</taxon>
        <taxon>Cucurbitales</taxon>
        <taxon>Cucurbitaceae</taxon>
        <taxon>Benincaseae</taxon>
        <taxon>Cucumis</taxon>
    </lineage>
</organism>
<feature type="compositionally biased region" description="Basic residues" evidence="8">
    <location>
        <begin position="145"/>
        <end position="163"/>
    </location>
</feature>
<dbReference type="GeneID" id="103497846"/>
<dbReference type="InterPro" id="IPR026971">
    <property type="entry name" value="CND1/NCAPD3"/>
</dbReference>
<keyword evidence="2" id="KW-0132">Cell division</keyword>
<feature type="domain" description="Condensin complex subunit 1 C-terminal" evidence="9">
    <location>
        <begin position="897"/>
        <end position="1063"/>
    </location>
</feature>
<evidence type="ECO:0000256" key="1">
    <source>
        <dbReference type="ARBA" id="ARBA00004123"/>
    </source>
</evidence>
<reference evidence="11" key="1">
    <citation type="submission" date="2025-08" db="UniProtKB">
        <authorList>
            <consortium name="RefSeq"/>
        </authorList>
    </citation>
    <scope>IDENTIFICATION</scope>
    <source>
        <tissue evidence="11">Stem</tissue>
    </source>
</reference>
<evidence type="ECO:0000256" key="6">
    <source>
        <dbReference type="ARBA" id="ARBA00023306"/>
    </source>
</evidence>
<dbReference type="SUPFAM" id="SSF48371">
    <property type="entry name" value="ARM repeat"/>
    <property type="match status" value="1"/>
</dbReference>
<sequence>MEEAISRILIELEEIRHFDDSTTLHSHPPLSESALFDLQTLLDNSISTDEQQPLDRLYEDLSAKSLSLSSLTRGIASAMDESSTRVSILASTVYLSLLLAPNAPVFTLFNPMDFLSFLRCMRRFLKQRPQGQQDQDDSNKESSAPKRKRKAGVKGKGLRKRPRQSCSGRYDDGELDARVLYPLLERLEILMSLIHLDRFPDSLKSLIETVVDIPVLTLEICTNLSIYSKFTEFCSRILSAMLRPEHGDLLHTAVEVIKSLTPLILNHKNQARAFALEFVTIQIGKVAKESDGVKSALVNLPRYLVQKAPEKSEPRSLAVDSIMEVVKVMELPDQIGFVDYVVKMTRGKSNLRLLAVDLISMLIMSLSDPMVIDSEIELKDSWVFGCLVALVQRCSDASAPIRARALTNLAHLVVFLSENDKNKALMKEMLGPGEGEILGLLRKRCVDEKAAVRKAALFLVTKCTTVLGGAMDGDILKTVGIACSDPLVSIRKAAMSALSEAFRKFPDECVMVEWLHSIPRLIADNESSIQEECEHSFQELVLDRLARAGSSNLPEGVLDLLKEISHAEVIPWVKKVCANLGKKKRLKRIIADSLQIIIKTSESLWRSQSLPPEKWTAPPGAWFLLSELSTYLGKAIDWEFLHHHWKLLDDHGRTVQSSVTQVGLFGEENNSESNSVAWAQDRVFLLQTISNVSVELPPEPAADLAHELLKRVEEFNMHPTEVNAHVKTLKTLCKRKALQSTEADALILKWVNQLLAKASDILEKYISKHAETNKDVNFTTPPPKSGSRMGKKASAGSQSLSRAITAAYTIGSLILICPSANMTTIVPLLHTIITSGNRDLKSNKLPIQTASLKKTAPSLYIQAWLTMGKICLTDEKRAKSYIPLFVQELGNSDCSALRNNLVITMADFCVRYTALVDCYLTKITKCLRDPCELVRRHTFILLSRLLQRDYVKWRGVLFLRFLLSLVDESEKIRQLADYLFGNILKVKAPLLAYNSFVEAIYVLNDCRAHSGHSDSKASRAESRLFSIRGNDERSRSRRMHIYVSLLKQMAPEHLLATFAKLCAEVLVAASDGMLNIDDATARSVLQDTFDILACKEIRLSINRVSSSESGDVDEEGGESGGASAARGKVITHAVRKSLIQNTIPIFIELKRLMESKNSPLIGSLMECLRVLLKDYKNEIDDLLVADKQLQKELLYDIQKYESTKAKSAVAEAVNEMHKSTNYLSPEAPPQAGSIINNLTSKLQNDSKVASAIADAAAAATAKSVLREVNRGTSTPPLGSLSLPKLKSRTGGNNGTNTSRLNVIESLRKHQSFESDEEN</sequence>
<dbReference type="GO" id="GO:0005634">
    <property type="term" value="C:nucleus"/>
    <property type="evidence" value="ECO:0007669"/>
    <property type="project" value="UniProtKB-SubCell"/>
</dbReference>
<dbReference type="Gene3D" id="1.25.10.10">
    <property type="entry name" value="Leucine-rich Repeat Variant"/>
    <property type="match status" value="1"/>
</dbReference>
<feature type="region of interest" description="Disordered" evidence="8">
    <location>
        <begin position="774"/>
        <end position="794"/>
    </location>
</feature>
<dbReference type="InterPro" id="IPR032682">
    <property type="entry name" value="Cnd1_C"/>
</dbReference>
<evidence type="ECO:0000313" key="11">
    <source>
        <dbReference type="RefSeq" id="XP_008458433.2"/>
    </source>
</evidence>
<accession>A0A1S3C933</accession>
<evidence type="ECO:0000256" key="7">
    <source>
        <dbReference type="SAM" id="Coils"/>
    </source>
</evidence>
<dbReference type="KEGG" id="cmo:103497846"/>
<dbReference type="InterPro" id="IPR011989">
    <property type="entry name" value="ARM-like"/>
</dbReference>
<dbReference type="PANTHER" id="PTHR14222">
    <property type="entry name" value="CONDENSIN"/>
    <property type="match status" value="1"/>
</dbReference>
<dbReference type="Pfam" id="PF12717">
    <property type="entry name" value="Cnd1"/>
    <property type="match status" value="1"/>
</dbReference>
<dbReference type="GO" id="GO:0000779">
    <property type="term" value="C:condensed chromosome, centromeric region"/>
    <property type="evidence" value="ECO:0007669"/>
    <property type="project" value="TreeGrafter"/>
</dbReference>
<dbReference type="PANTHER" id="PTHR14222:SF1">
    <property type="entry name" value="CONDENSIN-2 COMPLEX SUBUNIT D3"/>
    <property type="match status" value="1"/>
</dbReference>
<dbReference type="GO" id="GO:0051301">
    <property type="term" value="P:cell division"/>
    <property type="evidence" value="ECO:0007669"/>
    <property type="project" value="UniProtKB-KW"/>
</dbReference>